<dbReference type="Proteomes" id="UP000241587">
    <property type="component" value="Unassembled WGS sequence"/>
</dbReference>
<dbReference type="InterPro" id="IPR011333">
    <property type="entry name" value="SKP1/BTB/POZ_sf"/>
</dbReference>
<comment type="caution">
    <text evidence="2">The sequence shown here is derived from an EMBL/GenBank/DDBJ whole genome shotgun (WGS) entry which is preliminary data.</text>
</comment>
<dbReference type="Pfam" id="PF00651">
    <property type="entry name" value="BTB"/>
    <property type="match status" value="1"/>
</dbReference>
<feature type="domain" description="BTB" evidence="1">
    <location>
        <begin position="20"/>
        <end position="86"/>
    </location>
</feature>
<evidence type="ECO:0000313" key="2">
    <source>
        <dbReference type="EMBL" id="PTD06297.1"/>
    </source>
</evidence>
<dbReference type="PANTHER" id="PTHR47843:SF5">
    <property type="entry name" value="BTB_POZ DOMAIN PROTEIN"/>
    <property type="match status" value="1"/>
</dbReference>
<dbReference type="PROSITE" id="PS50097">
    <property type="entry name" value="BTB"/>
    <property type="match status" value="1"/>
</dbReference>
<dbReference type="InterPro" id="IPR000210">
    <property type="entry name" value="BTB/POZ_dom"/>
</dbReference>
<dbReference type="OMA" id="CEFASVQ"/>
<dbReference type="OrthoDB" id="6359816at2759"/>
<accession>A0A2T4GRW6</accession>
<sequence length="222" mass="24365">MNSQQTISQIVKAREAEAFTDYVFVCEGQRIPVHKVIICSQSPVFHAACTGLFKEASGEYCIDDHPLSMVRRMVDYLYTGNYAAQITGTGINGQTDGISPLRVHAMVFALGDKYLIEGLLALSAANYSKALGRESNVGNFLRTLPDVYTLTPDSSRGLRDMAIEFAKEKLGVSLASPETKDIYENVAADIPDFIKELLDSFLQRPPLVGSCHKCFDCILASL</sequence>
<evidence type="ECO:0000259" key="1">
    <source>
        <dbReference type="PROSITE" id="PS50097"/>
    </source>
</evidence>
<dbReference type="EMBL" id="PVEM01000007">
    <property type="protein sequence ID" value="PTD06297.1"/>
    <property type="molecule type" value="Genomic_DNA"/>
</dbReference>
<dbReference type="CDD" id="cd18186">
    <property type="entry name" value="BTB_POZ_ZBTB_KLHL-like"/>
    <property type="match status" value="1"/>
</dbReference>
<protein>
    <recommendedName>
        <fullName evidence="1">BTB domain-containing protein</fullName>
    </recommendedName>
</protein>
<evidence type="ECO:0000313" key="3">
    <source>
        <dbReference type="Proteomes" id="UP000241587"/>
    </source>
</evidence>
<keyword evidence="3" id="KW-1185">Reference proteome</keyword>
<dbReference type="SUPFAM" id="SSF54695">
    <property type="entry name" value="POZ domain"/>
    <property type="match status" value="1"/>
</dbReference>
<dbReference type="PANTHER" id="PTHR47843">
    <property type="entry name" value="BTB DOMAIN-CONTAINING PROTEIN-RELATED"/>
    <property type="match status" value="1"/>
</dbReference>
<dbReference type="Gene3D" id="3.30.710.10">
    <property type="entry name" value="Potassium Channel Kv1.1, Chain A"/>
    <property type="match status" value="1"/>
</dbReference>
<proteinExistence type="predicted"/>
<reference evidence="2 3" key="1">
    <citation type="submission" date="2018-02" db="EMBL/GenBank/DDBJ databases">
        <title>Fusarium culmorum secondary metabolites in fungal-bacterial-plant interactions.</title>
        <authorList>
            <person name="Schmidt R."/>
        </authorList>
    </citation>
    <scope>NUCLEOTIDE SEQUENCE [LARGE SCALE GENOMIC DNA]</scope>
    <source>
        <strain evidence="2 3">PV</strain>
    </source>
</reference>
<organism evidence="2 3">
    <name type="scientific">Fusarium culmorum</name>
    <dbReference type="NCBI Taxonomy" id="5516"/>
    <lineage>
        <taxon>Eukaryota</taxon>
        <taxon>Fungi</taxon>
        <taxon>Dikarya</taxon>
        <taxon>Ascomycota</taxon>
        <taxon>Pezizomycotina</taxon>
        <taxon>Sordariomycetes</taxon>
        <taxon>Hypocreomycetidae</taxon>
        <taxon>Hypocreales</taxon>
        <taxon>Nectriaceae</taxon>
        <taxon>Fusarium</taxon>
    </lineage>
</organism>
<name>A0A2T4GRW6_FUSCU</name>
<dbReference type="AlphaFoldDB" id="A0A2T4GRW6"/>
<gene>
    <name evidence="2" type="ORF">FCULG_00011861</name>
</gene>
<dbReference type="SMART" id="SM00225">
    <property type="entry name" value="BTB"/>
    <property type="match status" value="1"/>
</dbReference>